<evidence type="ECO:0000256" key="11">
    <source>
        <dbReference type="ARBA" id="ARBA00023306"/>
    </source>
</evidence>
<evidence type="ECO:0000259" key="15">
    <source>
        <dbReference type="Pfam" id="PF02687"/>
    </source>
</evidence>
<dbReference type="OrthoDB" id="9813411at2"/>
<feature type="region of interest" description="Disordered" evidence="13">
    <location>
        <begin position="1"/>
        <end position="32"/>
    </location>
</feature>
<feature type="domain" description="ABC3 transporter permease C-terminal" evidence="15">
    <location>
        <begin position="221"/>
        <end position="335"/>
    </location>
</feature>
<keyword evidence="10 12" id="KW-0472">Membrane</keyword>
<dbReference type="GO" id="GO:0005886">
    <property type="term" value="C:plasma membrane"/>
    <property type="evidence" value="ECO:0007669"/>
    <property type="project" value="UniProtKB-SubCell"/>
</dbReference>
<evidence type="ECO:0000256" key="3">
    <source>
        <dbReference type="ARBA" id="ARBA00011160"/>
    </source>
</evidence>
<feature type="compositionally biased region" description="Basic and acidic residues" evidence="13">
    <location>
        <begin position="10"/>
        <end position="29"/>
    </location>
</feature>
<dbReference type="InterPro" id="IPR003838">
    <property type="entry name" value="ABC3_permease_C"/>
</dbReference>
<dbReference type="Gene3D" id="3.30.70.3040">
    <property type="match status" value="1"/>
</dbReference>
<reference evidence="17 18" key="1">
    <citation type="submission" date="2017-06" db="EMBL/GenBank/DDBJ databases">
        <title>Genome Sequencing of the methanotroph Methylovulum psychrotolerants str. HV10-M2 isolated from a high-altitude environment.</title>
        <authorList>
            <person name="Mateos-Rivera A."/>
        </authorList>
    </citation>
    <scope>NUCLEOTIDE SEQUENCE [LARGE SCALE GENOMIC DNA]</scope>
    <source>
        <strain evidence="17 18">HV10_M2</strain>
    </source>
</reference>
<accession>A0A1Z4BTE4</accession>
<evidence type="ECO:0000256" key="14">
    <source>
        <dbReference type="SAM" id="Phobius"/>
    </source>
</evidence>
<feature type="domain" description="FtsX extracellular" evidence="16">
    <location>
        <begin position="102"/>
        <end position="194"/>
    </location>
</feature>
<dbReference type="KEGG" id="mpsy:CEK71_00025"/>
<comment type="function">
    <text evidence="12">Part of the ABC transporter FtsEX involved in cellular division.</text>
</comment>
<evidence type="ECO:0000256" key="4">
    <source>
        <dbReference type="ARBA" id="ARBA00021907"/>
    </source>
</evidence>
<comment type="similarity">
    <text evidence="2 12">Belongs to the ABC-4 integral membrane protein family. FtsX subfamily.</text>
</comment>
<dbReference type="GO" id="GO:0051301">
    <property type="term" value="P:cell division"/>
    <property type="evidence" value="ECO:0007669"/>
    <property type="project" value="UniProtKB-KW"/>
</dbReference>
<feature type="transmembrane region" description="Helical" evidence="14">
    <location>
        <begin position="64"/>
        <end position="87"/>
    </location>
</feature>
<dbReference type="EMBL" id="CP022129">
    <property type="protein sequence ID" value="ASF44581.1"/>
    <property type="molecule type" value="Genomic_DNA"/>
</dbReference>
<dbReference type="InterPro" id="IPR040690">
    <property type="entry name" value="FtsX_ECD"/>
</dbReference>
<dbReference type="InterPro" id="IPR047590">
    <property type="entry name" value="FtsX_proteobact-type"/>
</dbReference>
<dbReference type="Pfam" id="PF18075">
    <property type="entry name" value="FtsX_ECD"/>
    <property type="match status" value="1"/>
</dbReference>
<dbReference type="RefSeq" id="WP_088617464.1">
    <property type="nucleotide sequence ID" value="NZ_CP022129.1"/>
</dbReference>
<dbReference type="PIRSF" id="PIRSF003097">
    <property type="entry name" value="FtsX"/>
    <property type="match status" value="1"/>
</dbReference>
<feature type="transmembrane region" description="Helical" evidence="14">
    <location>
        <begin position="309"/>
        <end position="334"/>
    </location>
</feature>
<comment type="subunit">
    <text evidence="3">Forms a membrane-associated complex with FtsE.</text>
</comment>
<evidence type="ECO:0000256" key="6">
    <source>
        <dbReference type="ARBA" id="ARBA00022519"/>
    </source>
</evidence>
<sequence>MNKKPSNRRQTREVDAPKYHKPTKADVRPNRAAGGGFADKLNAYRDLHAHALFSSLGRLVAEPFSSLMTIAVLAITISLASGFYLLLVNCQQLTNHLEASTQISLFLKEEVSDIRAAKLLETIKNNPKVQQATLISKDRGLEEFKTYSGFGAAVSSLKSNPLPIVIEVLPKNSLTNKDELEILQHEFQQNEGVELAQLDMQWLERLQSIMALAGCATALLNAMLIAAVLFITANTIRLELHSRREEVIIAKLVGATHAFIRRPFLYTGAWIGFISGVAAWFIVTVMMLVLRVPVESLSKLYGGNFHLLFFSFAQTLQLIAIATTLGVIGAWAVLMYQLQRTKPE</sequence>
<dbReference type="PANTHER" id="PTHR47755">
    <property type="entry name" value="CELL DIVISION PROTEIN FTSX"/>
    <property type="match status" value="1"/>
</dbReference>
<dbReference type="GO" id="GO:0032153">
    <property type="term" value="C:cell division site"/>
    <property type="evidence" value="ECO:0007669"/>
    <property type="project" value="TreeGrafter"/>
</dbReference>
<evidence type="ECO:0000256" key="8">
    <source>
        <dbReference type="ARBA" id="ARBA00022692"/>
    </source>
</evidence>
<organism evidence="17 18">
    <name type="scientific">Methylovulum psychrotolerans</name>
    <dbReference type="NCBI Taxonomy" id="1704499"/>
    <lineage>
        <taxon>Bacteria</taxon>
        <taxon>Pseudomonadati</taxon>
        <taxon>Pseudomonadota</taxon>
        <taxon>Gammaproteobacteria</taxon>
        <taxon>Methylococcales</taxon>
        <taxon>Methylococcaceae</taxon>
        <taxon>Methylovulum</taxon>
    </lineage>
</organism>
<keyword evidence="11 12" id="KW-0131">Cell cycle</keyword>
<keyword evidence="8 14" id="KW-0812">Transmembrane</keyword>
<evidence type="ECO:0000256" key="9">
    <source>
        <dbReference type="ARBA" id="ARBA00022989"/>
    </source>
</evidence>
<evidence type="ECO:0000256" key="10">
    <source>
        <dbReference type="ARBA" id="ARBA00023136"/>
    </source>
</evidence>
<name>A0A1Z4BTE4_9GAMM</name>
<keyword evidence="18" id="KW-1185">Reference proteome</keyword>
<protein>
    <recommendedName>
        <fullName evidence="4 12">Cell division protein FtsX</fullName>
    </recommendedName>
</protein>
<evidence type="ECO:0000256" key="13">
    <source>
        <dbReference type="SAM" id="MobiDB-lite"/>
    </source>
</evidence>
<dbReference type="Pfam" id="PF02687">
    <property type="entry name" value="FtsX"/>
    <property type="match status" value="1"/>
</dbReference>
<keyword evidence="9 14" id="KW-1133">Transmembrane helix</keyword>
<evidence type="ECO:0000256" key="5">
    <source>
        <dbReference type="ARBA" id="ARBA00022475"/>
    </source>
</evidence>
<evidence type="ECO:0000256" key="7">
    <source>
        <dbReference type="ARBA" id="ARBA00022618"/>
    </source>
</evidence>
<evidence type="ECO:0000256" key="1">
    <source>
        <dbReference type="ARBA" id="ARBA00004429"/>
    </source>
</evidence>
<keyword evidence="6 12" id="KW-0997">Cell inner membrane</keyword>
<dbReference type="PANTHER" id="PTHR47755:SF1">
    <property type="entry name" value="CELL DIVISION PROTEIN FTSX"/>
    <property type="match status" value="1"/>
</dbReference>
<evidence type="ECO:0000259" key="16">
    <source>
        <dbReference type="Pfam" id="PF18075"/>
    </source>
</evidence>
<dbReference type="Proteomes" id="UP000197019">
    <property type="component" value="Chromosome"/>
</dbReference>
<dbReference type="AlphaFoldDB" id="A0A1Z4BTE4"/>
<evidence type="ECO:0000313" key="17">
    <source>
        <dbReference type="EMBL" id="ASF44581.1"/>
    </source>
</evidence>
<keyword evidence="7 12" id="KW-0132">Cell division</keyword>
<gene>
    <name evidence="17" type="ORF">CEK71_00025</name>
</gene>
<evidence type="ECO:0000256" key="2">
    <source>
        <dbReference type="ARBA" id="ARBA00007379"/>
    </source>
</evidence>
<feature type="transmembrane region" description="Helical" evidence="14">
    <location>
        <begin position="264"/>
        <end position="289"/>
    </location>
</feature>
<evidence type="ECO:0000313" key="18">
    <source>
        <dbReference type="Proteomes" id="UP000197019"/>
    </source>
</evidence>
<evidence type="ECO:0000256" key="12">
    <source>
        <dbReference type="PIRNR" id="PIRNR003097"/>
    </source>
</evidence>
<feature type="transmembrane region" description="Helical" evidence="14">
    <location>
        <begin position="209"/>
        <end position="233"/>
    </location>
</feature>
<dbReference type="NCBIfam" id="TIGR00439">
    <property type="entry name" value="FtsX_Gneg"/>
    <property type="match status" value="1"/>
</dbReference>
<keyword evidence="5 12" id="KW-1003">Cell membrane</keyword>
<proteinExistence type="inferred from homology"/>
<dbReference type="InterPro" id="IPR004513">
    <property type="entry name" value="FtsX"/>
</dbReference>
<comment type="subcellular location">
    <subcellularLocation>
        <location evidence="1">Cell inner membrane</location>
        <topology evidence="1">Multi-pass membrane protein</topology>
    </subcellularLocation>
</comment>